<dbReference type="Proteomes" id="UP000265566">
    <property type="component" value="Chromosome 7"/>
</dbReference>
<feature type="transmembrane region" description="Helical" evidence="1">
    <location>
        <begin position="49"/>
        <end position="75"/>
    </location>
</feature>
<dbReference type="Gramene" id="rna43309">
    <property type="protein sequence ID" value="RHN48578.1"/>
    <property type="gene ID" value="gene43309"/>
</dbReference>
<protein>
    <recommendedName>
        <fullName evidence="3">Transmembrane protein</fullName>
    </recommendedName>
</protein>
<dbReference type="EMBL" id="PSQE01000007">
    <property type="protein sequence ID" value="RHN48578.1"/>
    <property type="molecule type" value="Genomic_DNA"/>
</dbReference>
<keyword evidence="1" id="KW-1133">Transmembrane helix</keyword>
<organism evidence="2">
    <name type="scientific">Medicago truncatula</name>
    <name type="common">Barrel medic</name>
    <name type="synonym">Medicago tribuloides</name>
    <dbReference type="NCBI Taxonomy" id="3880"/>
    <lineage>
        <taxon>Eukaryota</taxon>
        <taxon>Viridiplantae</taxon>
        <taxon>Streptophyta</taxon>
        <taxon>Embryophyta</taxon>
        <taxon>Tracheophyta</taxon>
        <taxon>Spermatophyta</taxon>
        <taxon>Magnoliopsida</taxon>
        <taxon>eudicotyledons</taxon>
        <taxon>Gunneridae</taxon>
        <taxon>Pentapetalae</taxon>
        <taxon>rosids</taxon>
        <taxon>fabids</taxon>
        <taxon>Fabales</taxon>
        <taxon>Fabaceae</taxon>
        <taxon>Papilionoideae</taxon>
        <taxon>50 kb inversion clade</taxon>
        <taxon>NPAAA clade</taxon>
        <taxon>Hologalegina</taxon>
        <taxon>IRL clade</taxon>
        <taxon>Trifolieae</taxon>
        <taxon>Medicago</taxon>
    </lineage>
</organism>
<evidence type="ECO:0000313" key="2">
    <source>
        <dbReference type="EMBL" id="RHN48578.1"/>
    </source>
</evidence>
<evidence type="ECO:0000256" key="1">
    <source>
        <dbReference type="SAM" id="Phobius"/>
    </source>
</evidence>
<evidence type="ECO:0008006" key="3">
    <source>
        <dbReference type="Google" id="ProtNLM"/>
    </source>
</evidence>
<proteinExistence type="predicted"/>
<gene>
    <name evidence="2" type="ORF">MtrunA17_Chr7g0265261</name>
</gene>
<sequence length="78" mass="9029">MTSANLYFLSYIALYIISSMYEAITSIIQSCNFLNLANLYFLCEFLNPFYMLCLLVHSILVSKNLKIVFVLFVILDVK</sequence>
<name>A0A396H704_MEDTR</name>
<keyword evidence="1" id="KW-0472">Membrane</keyword>
<accession>A0A396H704</accession>
<keyword evidence="1" id="KW-0812">Transmembrane</keyword>
<comment type="caution">
    <text evidence="2">The sequence shown here is derived from an EMBL/GenBank/DDBJ whole genome shotgun (WGS) entry which is preliminary data.</text>
</comment>
<reference evidence="2" key="1">
    <citation type="journal article" date="2018" name="Nat. Plants">
        <title>Whole-genome landscape of Medicago truncatula symbiotic genes.</title>
        <authorList>
            <person name="Pecrix Y."/>
            <person name="Gamas P."/>
            <person name="Carrere S."/>
        </authorList>
    </citation>
    <scope>NUCLEOTIDE SEQUENCE</scope>
    <source>
        <tissue evidence="2">Leaves</tissue>
    </source>
</reference>
<feature type="transmembrane region" description="Helical" evidence="1">
    <location>
        <begin position="7"/>
        <end position="29"/>
    </location>
</feature>
<dbReference type="AlphaFoldDB" id="A0A396H704"/>